<accession>A0A4Z0Q7J9</accession>
<reference evidence="2 3" key="1">
    <citation type="submission" date="2019-04" db="EMBL/GenBank/DDBJ databases">
        <authorList>
            <person name="Feng G."/>
            <person name="Zhang J."/>
            <person name="Zhu H."/>
        </authorList>
    </citation>
    <scope>NUCLEOTIDE SEQUENCE [LARGE SCALE GENOMIC DNA]</scope>
    <source>
        <strain evidence="2 3">JCM 31653</strain>
    </source>
</reference>
<evidence type="ECO:0000313" key="2">
    <source>
        <dbReference type="EMBL" id="TGE26057.1"/>
    </source>
</evidence>
<comment type="caution">
    <text evidence="2">The sequence shown here is derived from an EMBL/GenBank/DDBJ whole genome shotgun (WGS) entry which is preliminary data.</text>
</comment>
<sequence length="161" mass="18402">MRTAVVYITLAWITTACSISRPSSSEAAKSYTPASKELYNTIAHMDSVLFDAFNNRDLEKQKLLFAADLEFYHDEGGLTNYNQVIENTSRLFSQNNGLRRTLVPGSLQVYPIKDYGAIEIGTHRFCHQENGKDDCGTFKFVHIWQKRADGWKITRVISYDH</sequence>
<dbReference type="SUPFAM" id="SSF54427">
    <property type="entry name" value="NTF2-like"/>
    <property type="match status" value="1"/>
</dbReference>
<protein>
    <submittedName>
        <fullName evidence="2">Nuclear transport factor 2 family protein</fullName>
    </submittedName>
</protein>
<proteinExistence type="predicted"/>
<dbReference type="InterPro" id="IPR027843">
    <property type="entry name" value="DUF4440"/>
</dbReference>
<gene>
    <name evidence="2" type="ORF">E5K00_00590</name>
</gene>
<keyword evidence="3" id="KW-1185">Reference proteome</keyword>
<dbReference type="EMBL" id="SRLC01000001">
    <property type="protein sequence ID" value="TGE26057.1"/>
    <property type="molecule type" value="Genomic_DNA"/>
</dbReference>
<organism evidence="2 3">
    <name type="scientific">Hymenobacter aquaticus</name>
    <dbReference type="NCBI Taxonomy" id="1867101"/>
    <lineage>
        <taxon>Bacteria</taxon>
        <taxon>Pseudomonadati</taxon>
        <taxon>Bacteroidota</taxon>
        <taxon>Cytophagia</taxon>
        <taxon>Cytophagales</taxon>
        <taxon>Hymenobacteraceae</taxon>
        <taxon>Hymenobacter</taxon>
    </lineage>
</organism>
<feature type="domain" description="DUF4440" evidence="1">
    <location>
        <begin position="43"/>
        <end position="153"/>
    </location>
</feature>
<dbReference type="AlphaFoldDB" id="A0A4Z0Q7J9"/>
<dbReference type="OrthoDB" id="1357763at2"/>
<evidence type="ECO:0000259" key="1">
    <source>
        <dbReference type="Pfam" id="PF14534"/>
    </source>
</evidence>
<dbReference type="Proteomes" id="UP000297549">
    <property type="component" value="Unassembled WGS sequence"/>
</dbReference>
<dbReference type="InterPro" id="IPR032710">
    <property type="entry name" value="NTF2-like_dom_sf"/>
</dbReference>
<dbReference type="Pfam" id="PF14534">
    <property type="entry name" value="DUF4440"/>
    <property type="match status" value="1"/>
</dbReference>
<dbReference type="Gene3D" id="3.10.450.50">
    <property type="match status" value="1"/>
</dbReference>
<name>A0A4Z0Q7J9_9BACT</name>
<evidence type="ECO:0000313" key="3">
    <source>
        <dbReference type="Proteomes" id="UP000297549"/>
    </source>
</evidence>
<dbReference type="PROSITE" id="PS51257">
    <property type="entry name" value="PROKAR_LIPOPROTEIN"/>
    <property type="match status" value="1"/>
</dbReference>